<organism evidence="2 3">
    <name type="scientific">Nitrosomonas marina</name>
    <dbReference type="NCBI Taxonomy" id="917"/>
    <lineage>
        <taxon>Bacteria</taxon>
        <taxon>Pseudomonadati</taxon>
        <taxon>Pseudomonadota</taxon>
        <taxon>Betaproteobacteria</taxon>
        <taxon>Nitrosomonadales</taxon>
        <taxon>Nitrosomonadaceae</taxon>
        <taxon>Nitrosomonas</taxon>
    </lineage>
</organism>
<evidence type="ECO:0000313" key="3">
    <source>
        <dbReference type="Proteomes" id="UP000199459"/>
    </source>
</evidence>
<protein>
    <submittedName>
        <fullName evidence="2">Uncharacterized protein</fullName>
    </submittedName>
</protein>
<name>A0A1H8B8E4_9PROT</name>
<feature type="region of interest" description="Disordered" evidence="1">
    <location>
        <begin position="281"/>
        <end position="304"/>
    </location>
</feature>
<evidence type="ECO:0000256" key="1">
    <source>
        <dbReference type="SAM" id="MobiDB-lite"/>
    </source>
</evidence>
<dbReference type="Pfam" id="PF20112">
    <property type="entry name" value="DUF6502"/>
    <property type="match status" value="1"/>
</dbReference>
<dbReference type="STRING" id="917.SAMN05216326_12154"/>
<proteinExistence type="predicted"/>
<reference evidence="2 3" key="1">
    <citation type="submission" date="2016-10" db="EMBL/GenBank/DDBJ databases">
        <authorList>
            <person name="de Groot N.N."/>
        </authorList>
    </citation>
    <scope>NUCLEOTIDE SEQUENCE [LARGE SCALE GENOMIC DNA]</scope>
    <source>
        <strain evidence="2 3">Nm22</strain>
    </source>
</reference>
<accession>A0A1H8B8E4</accession>
<dbReference type="AlphaFoldDB" id="A0A1H8B8E4"/>
<sequence>MRMPTSEKDTSVTTVSAALVSALCKVLRPLVKLMLSKGITYVYLTDILKKIFVEVGDKDFRMNGKPVTDSHLSLLTGIHRKDIKRLRTTTNTKNEIVPETVSMGARLVSQWTSDPAYLDEDGHPKPLPRFIRDAGKISFEGLVASISKDIRSRVVLDEWLRLGVVDFDEQRRVCLKVEAFVPAKGFDEKAYYFGHNLHDHSAAAASNLIGEHQPFLERSVHYDALSHQSIRILAEQSELLGMQALLAINKKAMSLEQEDASKSEKAHRFTLGVYFYSEPVESEKYTTPTDPFTDEKLRNNHSPL</sequence>
<evidence type="ECO:0000313" key="2">
    <source>
        <dbReference type="EMBL" id="SEM79063.1"/>
    </source>
</evidence>
<dbReference type="Proteomes" id="UP000199459">
    <property type="component" value="Unassembled WGS sequence"/>
</dbReference>
<dbReference type="EMBL" id="FOCP01000002">
    <property type="protein sequence ID" value="SEM79063.1"/>
    <property type="molecule type" value="Genomic_DNA"/>
</dbReference>
<dbReference type="InterPro" id="IPR045445">
    <property type="entry name" value="DUF6502"/>
</dbReference>
<gene>
    <name evidence="2" type="ORF">SAMN05216325_102154</name>
</gene>